<dbReference type="Pfam" id="PF19126">
    <property type="entry name" value="DUF5810"/>
    <property type="match status" value="1"/>
</dbReference>
<dbReference type="OrthoDB" id="342503at2157"/>
<evidence type="ECO:0000256" key="1">
    <source>
        <dbReference type="SAM" id="MobiDB-lite"/>
    </source>
</evidence>
<dbReference type="EMBL" id="RBZW01000021">
    <property type="protein sequence ID" value="THE65131.1"/>
    <property type="molecule type" value="Genomic_DNA"/>
</dbReference>
<feature type="region of interest" description="Disordered" evidence="1">
    <location>
        <begin position="43"/>
        <end position="152"/>
    </location>
</feature>
<dbReference type="AlphaFoldDB" id="A0A4S3TLR3"/>
<sequence>MGYACPVCGSEQADAVHLANHLAVTASLGREDHLEWLDEHVPNWDEQTPEELGELVSEHASEIDTPDFDEGPAHDHGRPAGLEDDLARQTRQPGRSDLSAGAEGVLEEARELTQQMYADADSEDGDVDGTSSDPAGARDAEAAADESPNENA</sequence>
<protein>
    <submittedName>
        <fullName evidence="2">Uncharacterized protein</fullName>
    </submittedName>
</protein>
<dbReference type="RefSeq" id="WP_141464157.1">
    <property type="nucleotide sequence ID" value="NZ_RBZW01000021.1"/>
</dbReference>
<gene>
    <name evidence="2" type="ORF">D8Y22_07870</name>
</gene>
<proteinExistence type="predicted"/>
<comment type="caution">
    <text evidence="2">The sequence shown here is derived from an EMBL/GenBank/DDBJ whole genome shotgun (WGS) entry which is preliminary data.</text>
</comment>
<feature type="compositionally biased region" description="Acidic residues" evidence="1">
    <location>
        <begin position="142"/>
        <end position="152"/>
    </location>
</feature>
<reference evidence="2 3" key="1">
    <citation type="submission" date="2018-10" db="EMBL/GenBank/DDBJ databases">
        <title>Natronolimnobius sp. XQ-INN 246 isolated from Inner Mongolia Autonomous Region of China.</title>
        <authorList>
            <person name="Xue Q."/>
        </authorList>
    </citation>
    <scope>NUCLEOTIDE SEQUENCE [LARGE SCALE GENOMIC DNA]</scope>
    <source>
        <strain evidence="2 3">XQ-INN 246</strain>
    </source>
</reference>
<dbReference type="InterPro" id="IPR043833">
    <property type="entry name" value="DUF5810"/>
</dbReference>
<organism evidence="2 3">
    <name type="scientific">Salinadaptatus halalkaliphilus</name>
    <dbReference type="NCBI Taxonomy" id="2419781"/>
    <lineage>
        <taxon>Archaea</taxon>
        <taxon>Methanobacteriati</taxon>
        <taxon>Methanobacteriota</taxon>
        <taxon>Stenosarchaea group</taxon>
        <taxon>Halobacteria</taxon>
        <taxon>Halobacteriales</taxon>
        <taxon>Natrialbaceae</taxon>
        <taxon>Salinadaptatus</taxon>
    </lineage>
</organism>
<dbReference type="Proteomes" id="UP000318864">
    <property type="component" value="Unassembled WGS sequence"/>
</dbReference>
<evidence type="ECO:0000313" key="3">
    <source>
        <dbReference type="Proteomes" id="UP000318864"/>
    </source>
</evidence>
<evidence type="ECO:0000313" key="2">
    <source>
        <dbReference type="EMBL" id="THE65131.1"/>
    </source>
</evidence>
<keyword evidence="3" id="KW-1185">Reference proteome</keyword>
<accession>A0A4S3TLR3</accession>
<name>A0A4S3TLR3_9EURY</name>